<evidence type="ECO:0000313" key="1">
    <source>
        <dbReference type="EMBL" id="MED6215174.1"/>
    </source>
</evidence>
<reference evidence="1 2" key="1">
    <citation type="journal article" date="2023" name="Plants (Basel)">
        <title>Bridging the Gap: Combining Genomics and Transcriptomics Approaches to Understand Stylosanthes scabra, an Orphan Legume from the Brazilian Caatinga.</title>
        <authorList>
            <person name="Ferreira-Neto J.R.C."/>
            <person name="da Silva M.D."/>
            <person name="Binneck E."/>
            <person name="de Melo N.F."/>
            <person name="da Silva R.H."/>
            <person name="de Melo A.L.T.M."/>
            <person name="Pandolfi V."/>
            <person name="Bustamante F.O."/>
            <person name="Brasileiro-Vidal A.C."/>
            <person name="Benko-Iseppon A.M."/>
        </authorList>
    </citation>
    <scope>NUCLEOTIDE SEQUENCE [LARGE SCALE GENOMIC DNA]</scope>
    <source>
        <tissue evidence="1">Leaves</tissue>
    </source>
</reference>
<dbReference type="Proteomes" id="UP001341840">
    <property type="component" value="Unassembled WGS sequence"/>
</dbReference>
<dbReference type="EMBL" id="JASCZI010248173">
    <property type="protein sequence ID" value="MED6215174.1"/>
    <property type="molecule type" value="Genomic_DNA"/>
</dbReference>
<evidence type="ECO:0000313" key="2">
    <source>
        <dbReference type="Proteomes" id="UP001341840"/>
    </source>
</evidence>
<gene>
    <name evidence="1" type="ORF">PIB30_110791</name>
</gene>
<accession>A0ABU6Z0M3</accession>
<feature type="non-terminal residue" evidence="1">
    <location>
        <position position="69"/>
    </location>
</feature>
<organism evidence="1 2">
    <name type="scientific">Stylosanthes scabra</name>
    <dbReference type="NCBI Taxonomy" id="79078"/>
    <lineage>
        <taxon>Eukaryota</taxon>
        <taxon>Viridiplantae</taxon>
        <taxon>Streptophyta</taxon>
        <taxon>Embryophyta</taxon>
        <taxon>Tracheophyta</taxon>
        <taxon>Spermatophyta</taxon>
        <taxon>Magnoliopsida</taxon>
        <taxon>eudicotyledons</taxon>
        <taxon>Gunneridae</taxon>
        <taxon>Pentapetalae</taxon>
        <taxon>rosids</taxon>
        <taxon>fabids</taxon>
        <taxon>Fabales</taxon>
        <taxon>Fabaceae</taxon>
        <taxon>Papilionoideae</taxon>
        <taxon>50 kb inversion clade</taxon>
        <taxon>dalbergioids sensu lato</taxon>
        <taxon>Dalbergieae</taxon>
        <taxon>Pterocarpus clade</taxon>
        <taxon>Stylosanthes</taxon>
    </lineage>
</organism>
<keyword evidence="2" id="KW-1185">Reference proteome</keyword>
<proteinExistence type="predicted"/>
<name>A0ABU6Z0M3_9FABA</name>
<sequence>MLPYHRRMSNADVDQMNDMRKRGILVTRIHGFLASLAGGYENVGYTTRDMHNATARQRKNGGLDADACL</sequence>
<protein>
    <submittedName>
        <fullName evidence="1">Uncharacterized protein</fullName>
    </submittedName>
</protein>
<comment type="caution">
    <text evidence="1">The sequence shown here is derived from an EMBL/GenBank/DDBJ whole genome shotgun (WGS) entry which is preliminary data.</text>
</comment>